<accession>A0AAV2HG71</accession>
<evidence type="ECO:0000256" key="4">
    <source>
        <dbReference type="RuleBase" id="RU003718"/>
    </source>
</evidence>
<keyword evidence="5" id="KW-0812">Transmembrane</keyword>
<keyword evidence="5" id="KW-0732">Signal</keyword>
<evidence type="ECO:0000256" key="3">
    <source>
        <dbReference type="ARBA" id="ARBA00022679"/>
    </source>
</evidence>
<comment type="catalytic activity">
    <reaction evidence="5">
        <text>glucuronate acceptor + UDP-alpha-D-glucuronate = acceptor beta-D-glucuronoside + UDP + H(+)</text>
        <dbReference type="Rhea" id="RHEA:21032"/>
        <dbReference type="ChEBI" id="CHEBI:15378"/>
        <dbReference type="ChEBI" id="CHEBI:58052"/>
        <dbReference type="ChEBI" id="CHEBI:58223"/>
        <dbReference type="ChEBI" id="CHEBI:132367"/>
        <dbReference type="ChEBI" id="CHEBI:132368"/>
        <dbReference type="EC" id="2.4.1.17"/>
    </reaction>
</comment>
<comment type="subcellular location">
    <subcellularLocation>
        <location evidence="5">Membrane</location>
        <topology evidence="5">Single-pass membrane protein</topology>
    </subcellularLocation>
</comment>
<dbReference type="GO" id="GO:0015020">
    <property type="term" value="F:glucuronosyltransferase activity"/>
    <property type="evidence" value="ECO:0007669"/>
    <property type="project" value="UniProtKB-EC"/>
</dbReference>
<dbReference type="SUPFAM" id="SSF53756">
    <property type="entry name" value="UDP-Glycosyltransferase/glycogen phosphorylase"/>
    <property type="match status" value="1"/>
</dbReference>
<dbReference type="PANTHER" id="PTHR48043:SF145">
    <property type="entry name" value="FI06409P-RELATED"/>
    <property type="match status" value="1"/>
</dbReference>
<keyword evidence="7" id="KW-1185">Reference proteome</keyword>
<dbReference type="InterPro" id="IPR002213">
    <property type="entry name" value="UDP_glucos_trans"/>
</dbReference>
<dbReference type="FunFam" id="3.40.50.2000:FF:000021">
    <property type="entry name" value="UDP-glucuronosyltransferase"/>
    <property type="match status" value="1"/>
</dbReference>
<evidence type="ECO:0000256" key="5">
    <source>
        <dbReference type="RuleBase" id="RU362059"/>
    </source>
</evidence>
<protein>
    <recommendedName>
        <fullName evidence="5">UDP-glucuronosyltransferase</fullName>
        <ecNumber evidence="5">2.4.1.17</ecNumber>
    </recommendedName>
</protein>
<dbReference type="AlphaFoldDB" id="A0AAV2HG71"/>
<reference evidence="6 7" key="1">
    <citation type="submission" date="2024-04" db="EMBL/GenBank/DDBJ databases">
        <authorList>
            <consortium name="Genoscope - CEA"/>
            <person name="William W."/>
        </authorList>
    </citation>
    <scope>NUCLEOTIDE SEQUENCE [LARGE SCALE GENOMIC DNA]</scope>
</reference>
<comment type="similarity">
    <text evidence="1 4">Belongs to the UDP-glycosyltransferase family.</text>
</comment>
<dbReference type="InterPro" id="IPR050271">
    <property type="entry name" value="UDP-glycosyltransferase"/>
</dbReference>
<gene>
    <name evidence="6" type="ORF">GSLYS_00006945001</name>
</gene>
<dbReference type="CDD" id="cd03784">
    <property type="entry name" value="GT1_Gtf-like"/>
    <property type="match status" value="1"/>
</dbReference>
<feature type="signal peptide" evidence="5">
    <location>
        <begin position="1"/>
        <end position="22"/>
    </location>
</feature>
<evidence type="ECO:0000313" key="7">
    <source>
        <dbReference type="Proteomes" id="UP001497497"/>
    </source>
</evidence>
<keyword evidence="5" id="KW-1133">Transmembrane helix</keyword>
<dbReference type="PANTHER" id="PTHR48043">
    <property type="entry name" value="EG:EG0003.4 PROTEIN-RELATED"/>
    <property type="match status" value="1"/>
</dbReference>
<feature type="chain" id="PRO_5043105424" description="UDP-glucuronosyltransferase" evidence="5">
    <location>
        <begin position="23"/>
        <end position="513"/>
    </location>
</feature>
<dbReference type="Gene3D" id="3.40.50.2000">
    <property type="entry name" value="Glycogen Phosphorylase B"/>
    <property type="match status" value="2"/>
</dbReference>
<evidence type="ECO:0000256" key="1">
    <source>
        <dbReference type="ARBA" id="ARBA00009995"/>
    </source>
</evidence>
<dbReference type="Proteomes" id="UP001497497">
    <property type="component" value="Unassembled WGS sequence"/>
</dbReference>
<dbReference type="EMBL" id="CAXITT010000128">
    <property type="protein sequence ID" value="CAL1532927.1"/>
    <property type="molecule type" value="Genomic_DNA"/>
</dbReference>
<feature type="transmembrane region" description="Helical" evidence="5">
    <location>
        <begin position="468"/>
        <end position="499"/>
    </location>
</feature>
<keyword evidence="2 4" id="KW-0328">Glycosyltransferase</keyword>
<sequence length="513" mass="57641">MGKDQTLLLCLTLILTAQLGQGEKVVLFPAPAASYVIYHTNIAKALMDLGHHVWICIPDYLSERVIAKDIPVNVIRYGKKMGNFEDNLLKNTRMVEAYWEGEANSILSFIPLMKEVKKFTRGVLSDAEFIETLGDLKPDLMVFDGGALFKDVLVIAYKYDIPFAFIGTMHDMVLARVPFSPAAEPFPFGHDSNKMSFLSRVRNTLIALAMVSFDLFSEDILSTFAPEKPYLSPSELALRAEVFIAEIDHVLDYPRPTLPNTKLIGGSSASDPKPLKEDFKAFVDASTHGIAVVSFGSNEFPIPEAILLKLASAFQRLDLNTVWRANLTSPDPKKIMTSNWIPQNDLLGQPNTKVFVSHCGKNGQYEALYHAVPILCLPIFGDQFYNLERIRLKGFGLGADMREVSSEELADLIKEVTYQPKYKTNIQRASTLFKELYKVPMKEAAYWLDHVMKYGGEYMRSSGQEMPLYQFLLIDVMAFLFGVLLGVIIFMCLVIRFLCTCLSRSKKSKTKTA</sequence>
<dbReference type="GO" id="GO:0016020">
    <property type="term" value="C:membrane"/>
    <property type="evidence" value="ECO:0007669"/>
    <property type="project" value="UniProtKB-SubCell"/>
</dbReference>
<evidence type="ECO:0000256" key="2">
    <source>
        <dbReference type="ARBA" id="ARBA00022676"/>
    </source>
</evidence>
<proteinExistence type="inferred from homology"/>
<dbReference type="Pfam" id="PF00201">
    <property type="entry name" value="UDPGT"/>
    <property type="match status" value="1"/>
</dbReference>
<organism evidence="6 7">
    <name type="scientific">Lymnaea stagnalis</name>
    <name type="common">Great pond snail</name>
    <name type="synonym">Helix stagnalis</name>
    <dbReference type="NCBI Taxonomy" id="6523"/>
    <lineage>
        <taxon>Eukaryota</taxon>
        <taxon>Metazoa</taxon>
        <taxon>Spiralia</taxon>
        <taxon>Lophotrochozoa</taxon>
        <taxon>Mollusca</taxon>
        <taxon>Gastropoda</taxon>
        <taxon>Heterobranchia</taxon>
        <taxon>Euthyneura</taxon>
        <taxon>Panpulmonata</taxon>
        <taxon>Hygrophila</taxon>
        <taxon>Lymnaeoidea</taxon>
        <taxon>Lymnaeidae</taxon>
        <taxon>Lymnaea</taxon>
    </lineage>
</organism>
<keyword evidence="5" id="KW-0472">Membrane</keyword>
<comment type="caution">
    <text evidence="6">The sequence shown here is derived from an EMBL/GenBank/DDBJ whole genome shotgun (WGS) entry which is preliminary data.</text>
</comment>
<dbReference type="InterPro" id="IPR035595">
    <property type="entry name" value="UDP_glycos_trans_CS"/>
</dbReference>
<name>A0AAV2HG71_LYMST</name>
<dbReference type="EC" id="2.4.1.17" evidence="5"/>
<keyword evidence="3 4" id="KW-0808">Transferase</keyword>
<evidence type="ECO:0000313" key="6">
    <source>
        <dbReference type="EMBL" id="CAL1532927.1"/>
    </source>
</evidence>
<dbReference type="PROSITE" id="PS00375">
    <property type="entry name" value="UDPGT"/>
    <property type="match status" value="1"/>
</dbReference>